<feature type="non-terminal residue" evidence="1">
    <location>
        <position position="200"/>
    </location>
</feature>
<protein>
    <submittedName>
        <fullName evidence="1">Uncharacterized protein</fullName>
    </submittedName>
</protein>
<evidence type="ECO:0000313" key="1">
    <source>
        <dbReference type="EMBL" id="GKT31940.1"/>
    </source>
</evidence>
<dbReference type="Proteomes" id="UP001057375">
    <property type="component" value="Unassembled WGS sequence"/>
</dbReference>
<comment type="caution">
    <text evidence="1">The sequence shown here is derived from an EMBL/GenBank/DDBJ whole genome shotgun (WGS) entry which is preliminary data.</text>
</comment>
<accession>A0ABQ5KHE2</accession>
<dbReference type="EMBL" id="BQXS01009784">
    <property type="protein sequence ID" value="GKT31940.1"/>
    <property type="molecule type" value="Genomic_DNA"/>
</dbReference>
<gene>
    <name evidence="1" type="ORF">ADUPG1_006250</name>
</gene>
<proteinExistence type="predicted"/>
<name>A0ABQ5KHE2_9EUKA</name>
<organism evidence="1 2">
    <name type="scientific">Aduncisulcus paluster</name>
    <dbReference type="NCBI Taxonomy" id="2918883"/>
    <lineage>
        <taxon>Eukaryota</taxon>
        <taxon>Metamonada</taxon>
        <taxon>Carpediemonas-like organisms</taxon>
        <taxon>Aduncisulcus</taxon>
    </lineage>
</organism>
<keyword evidence="2" id="KW-1185">Reference proteome</keyword>
<reference evidence="1" key="1">
    <citation type="submission" date="2022-03" db="EMBL/GenBank/DDBJ databases">
        <title>Draft genome sequence of Aduncisulcus paluster, a free-living microaerophilic Fornicata.</title>
        <authorList>
            <person name="Yuyama I."/>
            <person name="Kume K."/>
            <person name="Tamura T."/>
            <person name="Inagaki Y."/>
            <person name="Hashimoto T."/>
        </authorList>
    </citation>
    <scope>NUCLEOTIDE SEQUENCE</scope>
    <source>
        <strain evidence="1">NY0171</strain>
    </source>
</reference>
<sequence length="200" mass="22765">MTIFPFDHVIIVTGINFIPTSSLQSIVQLCIRQRVSPKNKIPHGKSYFEYDTSGCRFSIDPNHIPKRWLDYIRIRVAKNLCASLNAVKALNKPLISSFPPSVFLNPIRSLVSTIFLNKLIPDEIHEMVTGVINDTYSKYPKYGPLDEEGKANDEKRRKVAILGGRRRIKKNRKSVGGREVKKSDDDVELPEYLLDDLLLA</sequence>
<evidence type="ECO:0000313" key="2">
    <source>
        <dbReference type="Proteomes" id="UP001057375"/>
    </source>
</evidence>